<feature type="domain" description="Outer membrane protein beta-barrel" evidence="1">
    <location>
        <begin position="18"/>
        <end position="165"/>
    </location>
</feature>
<comment type="caution">
    <text evidence="2">The sequence shown here is derived from an EMBL/GenBank/DDBJ whole genome shotgun (WGS) entry which is preliminary data.</text>
</comment>
<reference evidence="2 3" key="1">
    <citation type="submission" date="2019-05" db="EMBL/GenBank/DDBJ databases">
        <authorList>
            <person name="Zhang J.-Y."/>
            <person name="Feg X."/>
            <person name="Du Z.-J."/>
        </authorList>
    </citation>
    <scope>NUCLEOTIDE SEQUENCE [LARGE SCALE GENOMIC DNA]</scope>
    <source>
        <strain evidence="2 3">RZ26</strain>
    </source>
</reference>
<evidence type="ECO:0000313" key="2">
    <source>
        <dbReference type="EMBL" id="TMM58531.1"/>
    </source>
</evidence>
<evidence type="ECO:0000259" key="1">
    <source>
        <dbReference type="Pfam" id="PF13568"/>
    </source>
</evidence>
<gene>
    <name evidence="2" type="ORF">FEE95_03615</name>
</gene>
<dbReference type="AlphaFoldDB" id="A0A5S3PU47"/>
<dbReference type="Pfam" id="PF13568">
    <property type="entry name" value="OMP_b-brl_2"/>
    <property type="match status" value="1"/>
</dbReference>
<dbReference type="RefSeq" id="WP_138656463.1">
    <property type="nucleotide sequence ID" value="NZ_VATY01000001.1"/>
</dbReference>
<accession>A0A5S3PU47</accession>
<proteinExistence type="predicted"/>
<evidence type="ECO:0000313" key="3">
    <source>
        <dbReference type="Proteomes" id="UP000310314"/>
    </source>
</evidence>
<name>A0A5S3PU47_9FLAO</name>
<dbReference type="EMBL" id="VATY01000001">
    <property type="protein sequence ID" value="TMM58531.1"/>
    <property type="molecule type" value="Genomic_DNA"/>
</dbReference>
<sequence length="197" mass="22078">MKNYRIIFVFVLFSSIAFAQTKKSFGLRLGVNYSNISNTGLDARLGGNGALFFEARFSDKYALQPELMFSSQGGKASNNTNEDLRIDYLSVALANKLFIIPKAGLHLLAGPSFDMDFENNPIRLINGNSDSNVTPFDLSIFGGIGYEFPFGLILEARYKQGLIEIDLFDFDIFSDSTNRNRDEAFNGTFQYSIAYKF</sequence>
<organism evidence="2 3">
    <name type="scientific">Maribacter algarum</name>
    <name type="common">ex Zhang et al. 2020</name>
    <dbReference type="NCBI Taxonomy" id="2578118"/>
    <lineage>
        <taxon>Bacteria</taxon>
        <taxon>Pseudomonadati</taxon>
        <taxon>Bacteroidota</taxon>
        <taxon>Flavobacteriia</taxon>
        <taxon>Flavobacteriales</taxon>
        <taxon>Flavobacteriaceae</taxon>
        <taxon>Maribacter</taxon>
    </lineage>
</organism>
<dbReference type="Proteomes" id="UP000310314">
    <property type="component" value="Unassembled WGS sequence"/>
</dbReference>
<dbReference type="InterPro" id="IPR025665">
    <property type="entry name" value="Beta-barrel_OMP_2"/>
</dbReference>
<protein>
    <submittedName>
        <fullName evidence="2">PorT family protein</fullName>
    </submittedName>
</protein>
<dbReference type="OrthoDB" id="947434at2"/>
<keyword evidence="3" id="KW-1185">Reference proteome</keyword>